<keyword evidence="4" id="KW-0238">DNA-binding</keyword>
<evidence type="ECO:0000256" key="2">
    <source>
        <dbReference type="ARBA" id="ARBA00022737"/>
    </source>
</evidence>
<comment type="subcellular location">
    <subcellularLocation>
        <location evidence="1">Nucleus</location>
    </subcellularLocation>
</comment>
<evidence type="ECO:0000256" key="5">
    <source>
        <dbReference type="ARBA" id="ARBA00023163"/>
    </source>
</evidence>
<keyword evidence="3" id="KW-0805">Transcription regulation</keyword>
<proteinExistence type="predicted"/>
<organism evidence="7 8">
    <name type="scientific">Holothuria leucospilota</name>
    <name type="common">Black long sea cucumber</name>
    <name type="synonym">Mertensiothuria leucospilota</name>
    <dbReference type="NCBI Taxonomy" id="206669"/>
    <lineage>
        <taxon>Eukaryota</taxon>
        <taxon>Metazoa</taxon>
        <taxon>Echinodermata</taxon>
        <taxon>Eleutherozoa</taxon>
        <taxon>Echinozoa</taxon>
        <taxon>Holothuroidea</taxon>
        <taxon>Aspidochirotacea</taxon>
        <taxon>Aspidochirotida</taxon>
        <taxon>Holothuriidae</taxon>
        <taxon>Holothuria</taxon>
    </lineage>
</organism>
<evidence type="ECO:0000256" key="3">
    <source>
        <dbReference type="ARBA" id="ARBA00023015"/>
    </source>
</evidence>
<keyword evidence="5" id="KW-0804">Transcription</keyword>
<evidence type="ECO:0000313" key="8">
    <source>
        <dbReference type="Proteomes" id="UP001152320"/>
    </source>
</evidence>
<dbReference type="InterPro" id="IPR036647">
    <property type="entry name" value="GTF2I-like_rpt_sf"/>
</dbReference>
<dbReference type="Proteomes" id="UP001152320">
    <property type="component" value="Unassembled WGS sequence"/>
</dbReference>
<evidence type="ECO:0000256" key="6">
    <source>
        <dbReference type="ARBA" id="ARBA00023242"/>
    </source>
</evidence>
<keyword evidence="2" id="KW-0677">Repeat</keyword>
<name>A0A9Q0YDJ6_HOLLE</name>
<evidence type="ECO:0000256" key="1">
    <source>
        <dbReference type="ARBA" id="ARBA00004123"/>
    </source>
</evidence>
<dbReference type="Pfam" id="PF02946">
    <property type="entry name" value="GTF2I"/>
    <property type="match status" value="1"/>
</dbReference>
<dbReference type="AlphaFoldDB" id="A0A9Q0YDJ6"/>
<evidence type="ECO:0000256" key="4">
    <source>
        <dbReference type="ARBA" id="ARBA00023125"/>
    </source>
</evidence>
<dbReference type="OrthoDB" id="10072451at2759"/>
<sequence length="86" mass="9606">MSGETTCSNEEVTLKKIQNLFNSKFAEASGIVGGRMPYSANNVQMIGLLDDIPFKRPSHYGKNQRSRIWNARASLRCHINDAECST</sequence>
<comment type="caution">
    <text evidence="7">The sequence shown here is derived from an EMBL/GenBank/DDBJ whole genome shotgun (WGS) entry which is preliminary data.</text>
</comment>
<gene>
    <name evidence="7" type="ORF">HOLleu_43644</name>
</gene>
<dbReference type="SUPFAM" id="SSF117773">
    <property type="entry name" value="GTF2I-like repeat"/>
    <property type="match status" value="1"/>
</dbReference>
<evidence type="ECO:0000313" key="7">
    <source>
        <dbReference type="EMBL" id="KAJ8018389.1"/>
    </source>
</evidence>
<dbReference type="GO" id="GO:0005634">
    <property type="term" value="C:nucleus"/>
    <property type="evidence" value="ECO:0007669"/>
    <property type="project" value="UniProtKB-SubCell"/>
</dbReference>
<dbReference type="InterPro" id="IPR004212">
    <property type="entry name" value="GTF2I"/>
</dbReference>
<dbReference type="GO" id="GO:0003677">
    <property type="term" value="F:DNA binding"/>
    <property type="evidence" value="ECO:0007669"/>
    <property type="project" value="UniProtKB-KW"/>
</dbReference>
<keyword evidence="8" id="KW-1185">Reference proteome</keyword>
<reference evidence="7" key="1">
    <citation type="submission" date="2021-10" db="EMBL/GenBank/DDBJ databases">
        <title>Tropical sea cucumber genome reveals ecological adaptation and Cuvierian tubules defense mechanism.</title>
        <authorList>
            <person name="Chen T."/>
        </authorList>
    </citation>
    <scope>NUCLEOTIDE SEQUENCE</scope>
    <source>
        <strain evidence="7">Nanhai2018</strain>
        <tissue evidence="7">Muscle</tissue>
    </source>
</reference>
<dbReference type="EMBL" id="JAIZAY010000396">
    <property type="protein sequence ID" value="KAJ8018389.1"/>
    <property type="molecule type" value="Genomic_DNA"/>
</dbReference>
<accession>A0A9Q0YDJ6</accession>
<dbReference type="Gene3D" id="3.90.1460.10">
    <property type="entry name" value="GTF2I-like"/>
    <property type="match status" value="1"/>
</dbReference>
<keyword evidence="6" id="KW-0539">Nucleus</keyword>
<protein>
    <submittedName>
        <fullName evidence="7">Uncharacterized protein</fullName>
    </submittedName>
</protein>